<sequence>MEQGEPALVPQWYKLANGSTSNTALRTSSSIRFDENGVGLGSRNRLLRDQDRNLRRSLSSNGSVIHDKGSSGKSQAYSSFRRSRDRNLEKDFDFFDRENRSVLVDNEFGHLDSLIGVRDEKDALRRLQSMVAGRQVDSWSKRHGSNANGNAPFEGSVIGSFSKTCFEKDFPSLQAEVRQGLSDASGVSTPGLRTAVQSLPFSSPFIIGTSALAEVPVKVESNGNELSPVAQVAPISQASATGNTMTGLNMAEALAQVPSQVDSTPQLSVDTQRIEELTLKKHKQLIPMTPLMPKALVC</sequence>
<evidence type="ECO:0000256" key="1">
    <source>
        <dbReference type="SAM" id="MobiDB-lite"/>
    </source>
</evidence>
<dbReference type="PANTHER" id="PTHR34112:SF13">
    <property type="entry name" value="OS04G0448200 PROTEIN"/>
    <property type="match status" value="1"/>
</dbReference>
<dbReference type="AlphaFoldDB" id="A0A9E7F6G1"/>
<evidence type="ECO:0000313" key="3">
    <source>
        <dbReference type="Proteomes" id="UP001055439"/>
    </source>
</evidence>
<gene>
    <name evidence="2" type="ORF">MUK42_26572</name>
</gene>
<protein>
    <submittedName>
        <fullName evidence="2">Uncharacterized protein</fullName>
    </submittedName>
</protein>
<feature type="compositionally biased region" description="Polar residues" evidence="1">
    <location>
        <begin position="71"/>
        <end position="80"/>
    </location>
</feature>
<proteinExistence type="predicted"/>
<accession>A0A9E7F6G1</accession>
<keyword evidence="3" id="KW-1185">Reference proteome</keyword>
<dbReference type="PANTHER" id="PTHR34112">
    <property type="entry name" value="C-JUN-AMINO-TERMINAL KINASE-INTERACTING PROTEIN"/>
    <property type="match status" value="1"/>
</dbReference>
<dbReference type="OrthoDB" id="1917528at2759"/>
<dbReference type="EMBL" id="CP097504">
    <property type="protein sequence ID" value="URD90339.1"/>
    <property type="molecule type" value="Genomic_DNA"/>
</dbReference>
<name>A0A9E7F6G1_9LILI</name>
<feature type="region of interest" description="Disordered" evidence="1">
    <location>
        <begin position="57"/>
        <end position="82"/>
    </location>
</feature>
<reference evidence="2" key="1">
    <citation type="submission" date="2022-05" db="EMBL/GenBank/DDBJ databases">
        <title>The Musa troglodytarum L. genome provides insights into the mechanism of non-climacteric behaviour and enrichment of carotenoids.</title>
        <authorList>
            <person name="Wang J."/>
        </authorList>
    </citation>
    <scope>NUCLEOTIDE SEQUENCE</scope>
    <source>
        <tissue evidence="2">Leaf</tissue>
    </source>
</reference>
<organism evidence="2 3">
    <name type="scientific">Musa troglodytarum</name>
    <name type="common">fe'i banana</name>
    <dbReference type="NCBI Taxonomy" id="320322"/>
    <lineage>
        <taxon>Eukaryota</taxon>
        <taxon>Viridiplantae</taxon>
        <taxon>Streptophyta</taxon>
        <taxon>Embryophyta</taxon>
        <taxon>Tracheophyta</taxon>
        <taxon>Spermatophyta</taxon>
        <taxon>Magnoliopsida</taxon>
        <taxon>Liliopsida</taxon>
        <taxon>Zingiberales</taxon>
        <taxon>Musaceae</taxon>
        <taxon>Musa</taxon>
    </lineage>
</organism>
<evidence type="ECO:0000313" key="2">
    <source>
        <dbReference type="EMBL" id="URD90339.1"/>
    </source>
</evidence>
<dbReference type="Proteomes" id="UP001055439">
    <property type="component" value="Chromosome 2"/>
</dbReference>